<evidence type="ECO:0000313" key="3">
    <source>
        <dbReference type="Proteomes" id="UP001189429"/>
    </source>
</evidence>
<feature type="region of interest" description="Disordered" evidence="1">
    <location>
        <begin position="89"/>
        <end position="112"/>
    </location>
</feature>
<dbReference type="EMBL" id="CAUYUJ010006569">
    <property type="protein sequence ID" value="CAK0817841.1"/>
    <property type="molecule type" value="Genomic_DNA"/>
</dbReference>
<organism evidence="2 3">
    <name type="scientific">Prorocentrum cordatum</name>
    <dbReference type="NCBI Taxonomy" id="2364126"/>
    <lineage>
        <taxon>Eukaryota</taxon>
        <taxon>Sar</taxon>
        <taxon>Alveolata</taxon>
        <taxon>Dinophyceae</taxon>
        <taxon>Prorocentrales</taxon>
        <taxon>Prorocentraceae</taxon>
        <taxon>Prorocentrum</taxon>
    </lineage>
</organism>
<protein>
    <submittedName>
        <fullName evidence="2">Uncharacterized protein</fullName>
    </submittedName>
</protein>
<reference evidence="2" key="1">
    <citation type="submission" date="2023-10" db="EMBL/GenBank/DDBJ databases">
        <authorList>
            <person name="Chen Y."/>
            <person name="Shah S."/>
            <person name="Dougan E. K."/>
            <person name="Thang M."/>
            <person name="Chan C."/>
        </authorList>
    </citation>
    <scope>NUCLEOTIDE SEQUENCE [LARGE SCALE GENOMIC DNA]</scope>
</reference>
<comment type="caution">
    <text evidence="2">The sequence shown here is derived from an EMBL/GenBank/DDBJ whole genome shotgun (WGS) entry which is preliminary data.</text>
</comment>
<dbReference type="Proteomes" id="UP001189429">
    <property type="component" value="Unassembled WGS sequence"/>
</dbReference>
<keyword evidence="3" id="KW-1185">Reference proteome</keyword>
<feature type="region of interest" description="Disordered" evidence="1">
    <location>
        <begin position="190"/>
        <end position="242"/>
    </location>
</feature>
<proteinExistence type="predicted"/>
<name>A0ABN9RFM7_9DINO</name>
<evidence type="ECO:0000313" key="2">
    <source>
        <dbReference type="EMBL" id="CAK0817841.1"/>
    </source>
</evidence>
<feature type="region of interest" description="Disordered" evidence="1">
    <location>
        <begin position="256"/>
        <end position="335"/>
    </location>
</feature>
<accession>A0ABN9RFM7</accession>
<sequence>MSFPEKQKNCFSILVSMPLCCSIPCGGALLRHSAAAVAATLRACRWKMSCSGARASHLRRAELPTSGAADSPLRTGHAYRRELLLSVSRRRGGPGDSPCPAGGQRAAPLREAGSKEKLGTLMPGDTWNWLAGCADKKPRQIQRSDFCSSGGSTTGGALWKRIGHQADAGRGEEGEKEQELRSERAAFARERHGCTAKPKAAWRSDTLSQSYRPRGPHCQAAPRPGRAAPRPAVGQPKHRGPIAPVSLPLIWARRANQRSPPHHSEQRGARRSTLTREGRLQEASTKCPGNEPAQRQLSGPRSGLPAARQPSQRSDSFPRPTATSVVDLCQTRMMS</sequence>
<feature type="compositionally biased region" description="Low complexity" evidence="1">
    <location>
        <begin position="219"/>
        <end position="235"/>
    </location>
</feature>
<feature type="compositionally biased region" description="Basic and acidic residues" evidence="1">
    <location>
        <begin position="262"/>
        <end position="280"/>
    </location>
</feature>
<evidence type="ECO:0000256" key="1">
    <source>
        <dbReference type="SAM" id="MobiDB-lite"/>
    </source>
</evidence>
<gene>
    <name evidence="2" type="ORF">PCOR1329_LOCUS20306</name>
</gene>